<dbReference type="InterPro" id="IPR004821">
    <property type="entry name" value="Cyt_trans-like"/>
</dbReference>
<dbReference type="InterPro" id="IPR050385">
    <property type="entry name" value="Archaeal_FAD_synthase"/>
</dbReference>
<dbReference type="AlphaFoldDB" id="X1BWD3"/>
<sequence length="81" mass="9466">MKVVYAYVVADLLHYGHVRHLRKARDLGDFLIVGVLTDMATKQRKPAPMQFGYARMEVLRALRVVNQVKWQHEYSPLENVK</sequence>
<feature type="domain" description="Cytidyltransferase-like" evidence="3">
    <location>
        <begin position="11"/>
        <end position="71"/>
    </location>
</feature>
<dbReference type="SUPFAM" id="SSF52374">
    <property type="entry name" value="Nucleotidylyl transferase"/>
    <property type="match status" value="1"/>
</dbReference>
<dbReference type="InterPro" id="IPR014729">
    <property type="entry name" value="Rossmann-like_a/b/a_fold"/>
</dbReference>
<evidence type="ECO:0000313" key="4">
    <source>
        <dbReference type="EMBL" id="GAG88473.1"/>
    </source>
</evidence>
<feature type="non-terminal residue" evidence="4">
    <location>
        <position position="81"/>
    </location>
</feature>
<proteinExistence type="predicted"/>
<comment type="caution">
    <text evidence="4">The sequence shown here is derived from an EMBL/GenBank/DDBJ whole genome shotgun (WGS) entry which is preliminary data.</text>
</comment>
<dbReference type="Gene3D" id="3.40.50.620">
    <property type="entry name" value="HUPs"/>
    <property type="match status" value="1"/>
</dbReference>
<gene>
    <name evidence="4" type="ORF">S01H4_26924</name>
</gene>
<dbReference type="Pfam" id="PF01467">
    <property type="entry name" value="CTP_transf_like"/>
    <property type="match status" value="1"/>
</dbReference>
<evidence type="ECO:0000259" key="3">
    <source>
        <dbReference type="Pfam" id="PF01467"/>
    </source>
</evidence>
<dbReference type="NCBIfam" id="TIGR00125">
    <property type="entry name" value="cyt_tran_rel"/>
    <property type="match status" value="1"/>
</dbReference>
<protein>
    <recommendedName>
        <fullName evidence="3">Cytidyltransferase-like domain-containing protein</fullName>
    </recommendedName>
</protein>
<keyword evidence="2" id="KW-0548">Nucleotidyltransferase</keyword>
<dbReference type="EMBL" id="BART01013059">
    <property type="protein sequence ID" value="GAG88473.1"/>
    <property type="molecule type" value="Genomic_DNA"/>
</dbReference>
<dbReference type="PANTHER" id="PTHR43793:SF1">
    <property type="entry name" value="FAD SYNTHASE"/>
    <property type="match status" value="1"/>
</dbReference>
<evidence type="ECO:0000256" key="2">
    <source>
        <dbReference type="ARBA" id="ARBA00022695"/>
    </source>
</evidence>
<accession>X1BWD3</accession>
<keyword evidence="1" id="KW-0808">Transferase</keyword>
<reference evidence="4" key="1">
    <citation type="journal article" date="2014" name="Front. Microbiol.">
        <title>High frequency of phylogenetically diverse reductive dehalogenase-homologous genes in deep subseafloor sedimentary metagenomes.</title>
        <authorList>
            <person name="Kawai M."/>
            <person name="Futagami T."/>
            <person name="Toyoda A."/>
            <person name="Takaki Y."/>
            <person name="Nishi S."/>
            <person name="Hori S."/>
            <person name="Arai W."/>
            <person name="Tsubouchi T."/>
            <person name="Morono Y."/>
            <person name="Uchiyama I."/>
            <person name="Ito T."/>
            <person name="Fujiyama A."/>
            <person name="Inagaki F."/>
            <person name="Takami H."/>
        </authorList>
    </citation>
    <scope>NUCLEOTIDE SEQUENCE</scope>
    <source>
        <strain evidence="4">Expedition CK06-06</strain>
    </source>
</reference>
<evidence type="ECO:0000256" key="1">
    <source>
        <dbReference type="ARBA" id="ARBA00022679"/>
    </source>
</evidence>
<name>X1BWD3_9ZZZZ</name>
<dbReference type="PANTHER" id="PTHR43793">
    <property type="entry name" value="FAD SYNTHASE"/>
    <property type="match status" value="1"/>
</dbReference>
<organism evidence="4">
    <name type="scientific">marine sediment metagenome</name>
    <dbReference type="NCBI Taxonomy" id="412755"/>
    <lineage>
        <taxon>unclassified sequences</taxon>
        <taxon>metagenomes</taxon>
        <taxon>ecological metagenomes</taxon>
    </lineage>
</organism>
<dbReference type="GO" id="GO:0016779">
    <property type="term" value="F:nucleotidyltransferase activity"/>
    <property type="evidence" value="ECO:0007669"/>
    <property type="project" value="UniProtKB-KW"/>
</dbReference>